<dbReference type="Proteomes" id="UP000177354">
    <property type="component" value="Unassembled WGS sequence"/>
</dbReference>
<gene>
    <name evidence="3" type="ORF">A2777_02400</name>
</gene>
<feature type="domain" description="Activator of Hsp90 ATPase homologue 1/2-like C-terminal" evidence="2">
    <location>
        <begin position="16"/>
        <end position="168"/>
    </location>
</feature>
<reference evidence="3 4" key="1">
    <citation type="journal article" date="2016" name="Nat. Commun.">
        <title>Thousands of microbial genomes shed light on interconnected biogeochemical processes in an aquifer system.</title>
        <authorList>
            <person name="Anantharaman K."/>
            <person name="Brown C.T."/>
            <person name="Hug L.A."/>
            <person name="Sharon I."/>
            <person name="Castelle C.J."/>
            <person name="Probst A.J."/>
            <person name="Thomas B.C."/>
            <person name="Singh A."/>
            <person name="Wilkins M.J."/>
            <person name="Karaoz U."/>
            <person name="Brodie E.L."/>
            <person name="Williams K.H."/>
            <person name="Hubbard S.S."/>
            <person name="Banfield J.F."/>
        </authorList>
    </citation>
    <scope>NUCLEOTIDE SEQUENCE [LARGE SCALE GENOMIC DNA]</scope>
</reference>
<accession>A0A1F5Z7Y8</accession>
<dbReference type="Gene3D" id="3.30.530.20">
    <property type="match status" value="1"/>
</dbReference>
<dbReference type="AlphaFoldDB" id="A0A1F5Z7Y8"/>
<name>A0A1F5Z7Y8_9BACT</name>
<organism evidence="3 4">
    <name type="scientific">Candidatus Gottesmanbacteria bacterium RIFCSPHIGHO2_01_FULL_40_15</name>
    <dbReference type="NCBI Taxonomy" id="1798376"/>
    <lineage>
        <taxon>Bacteria</taxon>
        <taxon>Candidatus Gottesmaniibacteriota</taxon>
    </lineage>
</organism>
<dbReference type="InterPro" id="IPR023393">
    <property type="entry name" value="START-like_dom_sf"/>
</dbReference>
<proteinExistence type="inferred from homology"/>
<comment type="caution">
    <text evidence="3">The sequence shown here is derived from an EMBL/GenBank/DDBJ whole genome shotgun (WGS) entry which is preliminary data.</text>
</comment>
<dbReference type="Pfam" id="PF08327">
    <property type="entry name" value="AHSA1"/>
    <property type="match status" value="1"/>
</dbReference>
<comment type="similarity">
    <text evidence="1">Belongs to the AHA1 family.</text>
</comment>
<sequence length="173" mass="19476">MVNISTYALVISRIFDAPRKSVWKAWTDPEMVMGWWGPKDFTSPSCRIDLKVGGKYIFCMHGPKGSEFDRDLYSSGVYKEIVPQERLVVTDYFSDENGNKIDPATVGMNPEMPGEMEVVVMFENAGENKTKLTINYPHPETDTAYEAMSVSGMEAGWNESLDKLAKFLLLANN</sequence>
<protein>
    <recommendedName>
        <fullName evidence="2">Activator of Hsp90 ATPase homologue 1/2-like C-terminal domain-containing protein</fullName>
    </recommendedName>
</protein>
<dbReference type="InterPro" id="IPR013538">
    <property type="entry name" value="ASHA1/2-like_C"/>
</dbReference>
<evidence type="ECO:0000313" key="4">
    <source>
        <dbReference type="Proteomes" id="UP000177354"/>
    </source>
</evidence>
<evidence type="ECO:0000313" key="3">
    <source>
        <dbReference type="EMBL" id="OGG08242.1"/>
    </source>
</evidence>
<evidence type="ECO:0000256" key="1">
    <source>
        <dbReference type="ARBA" id="ARBA00006817"/>
    </source>
</evidence>
<dbReference type="EMBL" id="MFJF01000005">
    <property type="protein sequence ID" value="OGG08242.1"/>
    <property type="molecule type" value="Genomic_DNA"/>
</dbReference>
<evidence type="ECO:0000259" key="2">
    <source>
        <dbReference type="Pfam" id="PF08327"/>
    </source>
</evidence>
<dbReference type="SUPFAM" id="SSF55961">
    <property type="entry name" value="Bet v1-like"/>
    <property type="match status" value="1"/>
</dbReference>